<dbReference type="PANTHER" id="PTHR47418">
    <property type="entry name" value="ALPHA/BETA-HYDROLASES SUPERFAMILY PROTEIN"/>
    <property type="match status" value="1"/>
</dbReference>
<comment type="similarity">
    <text evidence="2">Belongs to the plant self-incompatibility (S1) protein family.</text>
</comment>
<proteinExistence type="inferred from homology"/>
<reference evidence="8 9" key="1">
    <citation type="journal article" date="2020" name="IScience">
        <title>Genome Sequencing of the Endangered Kingdonia uniflora (Circaeasteraceae, Ranunculales) Reveals Potential Mechanisms of Evolutionary Specialization.</title>
        <authorList>
            <person name="Sun Y."/>
            <person name="Deng T."/>
            <person name="Zhang A."/>
            <person name="Moore M.J."/>
            <person name="Landis J.B."/>
            <person name="Lin N."/>
            <person name="Zhang H."/>
            <person name="Zhang X."/>
            <person name="Huang J."/>
            <person name="Zhang X."/>
            <person name="Sun H."/>
            <person name="Wang H."/>
        </authorList>
    </citation>
    <scope>NUCLEOTIDE SEQUENCE [LARGE SCALE GENOMIC DNA]</scope>
    <source>
        <strain evidence="8">TB1705</strain>
        <tissue evidence="8">Leaf</tissue>
    </source>
</reference>
<dbReference type="InterPro" id="IPR010264">
    <property type="entry name" value="Self-incomp_S1"/>
</dbReference>
<dbReference type="Pfam" id="PF01764">
    <property type="entry name" value="Lipase_3"/>
    <property type="match status" value="1"/>
</dbReference>
<organism evidence="8 9">
    <name type="scientific">Kingdonia uniflora</name>
    <dbReference type="NCBI Taxonomy" id="39325"/>
    <lineage>
        <taxon>Eukaryota</taxon>
        <taxon>Viridiplantae</taxon>
        <taxon>Streptophyta</taxon>
        <taxon>Embryophyta</taxon>
        <taxon>Tracheophyta</taxon>
        <taxon>Spermatophyta</taxon>
        <taxon>Magnoliopsida</taxon>
        <taxon>Ranunculales</taxon>
        <taxon>Circaeasteraceae</taxon>
        <taxon>Kingdonia</taxon>
    </lineage>
</organism>
<feature type="domain" description="Fungal lipase-type" evidence="7">
    <location>
        <begin position="243"/>
        <end position="376"/>
    </location>
</feature>
<accession>A0A7J7MEQ4</accession>
<dbReference type="CDD" id="cd00519">
    <property type="entry name" value="Lipase_3"/>
    <property type="match status" value="1"/>
</dbReference>
<evidence type="ECO:0000256" key="2">
    <source>
        <dbReference type="ARBA" id="ARBA00005581"/>
    </source>
</evidence>
<feature type="region of interest" description="Disordered" evidence="6">
    <location>
        <begin position="45"/>
        <end position="64"/>
    </location>
</feature>
<dbReference type="InterPro" id="IPR002921">
    <property type="entry name" value="Fungal_lipase-type"/>
</dbReference>
<comment type="subcellular location">
    <subcellularLocation>
        <location evidence="1">Secreted</location>
    </subcellularLocation>
</comment>
<dbReference type="Gene3D" id="3.40.50.1820">
    <property type="entry name" value="alpha/beta hydrolase"/>
    <property type="match status" value="1"/>
</dbReference>
<evidence type="ECO:0000256" key="4">
    <source>
        <dbReference type="ARBA" id="ARBA00022525"/>
    </source>
</evidence>
<evidence type="ECO:0000256" key="6">
    <source>
        <dbReference type="SAM" id="MobiDB-lite"/>
    </source>
</evidence>
<dbReference type="InterPro" id="IPR029058">
    <property type="entry name" value="AB_hydrolase_fold"/>
</dbReference>
<dbReference type="EMBL" id="JACGCM010001570">
    <property type="protein sequence ID" value="KAF6153234.1"/>
    <property type="molecule type" value="Genomic_DNA"/>
</dbReference>
<keyword evidence="4" id="KW-0964">Secreted</keyword>
<dbReference type="GO" id="GO:0060320">
    <property type="term" value="P:rejection of self pollen"/>
    <property type="evidence" value="ECO:0007669"/>
    <property type="project" value="UniProtKB-KW"/>
</dbReference>
<keyword evidence="3" id="KW-0713">Self-incompatibility</keyword>
<keyword evidence="9" id="KW-1185">Reference proteome</keyword>
<evidence type="ECO:0000256" key="5">
    <source>
        <dbReference type="ARBA" id="ARBA00022729"/>
    </source>
</evidence>
<name>A0A7J7MEQ4_9MAGN</name>
<dbReference type="Pfam" id="PF05938">
    <property type="entry name" value="Self-incomp_S1"/>
    <property type="match status" value="1"/>
</dbReference>
<dbReference type="AlphaFoldDB" id="A0A7J7MEQ4"/>
<dbReference type="Proteomes" id="UP000541444">
    <property type="component" value="Unassembled WGS sequence"/>
</dbReference>
<keyword evidence="5" id="KW-0732">Signal</keyword>
<dbReference type="GO" id="GO:0005576">
    <property type="term" value="C:extracellular region"/>
    <property type="evidence" value="ECO:0007669"/>
    <property type="project" value="UniProtKB-SubCell"/>
</dbReference>
<dbReference type="OrthoDB" id="438440at2759"/>
<evidence type="ECO:0000256" key="1">
    <source>
        <dbReference type="ARBA" id="ARBA00004613"/>
    </source>
</evidence>
<evidence type="ECO:0000259" key="7">
    <source>
        <dbReference type="Pfam" id="PF01764"/>
    </source>
</evidence>
<dbReference type="SUPFAM" id="SSF53474">
    <property type="entry name" value="alpha/beta-Hydrolases"/>
    <property type="match status" value="1"/>
</dbReference>
<evidence type="ECO:0000313" key="9">
    <source>
        <dbReference type="Proteomes" id="UP000541444"/>
    </source>
</evidence>
<protein>
    <recommendedName>
        <fullName evidence="7">Fungal lipase-type domain-containing protein</fullName>
    </recommendedName>
</protein>
<dbReference type="GO" id="GO:0006629">
    <property type="term" value="P:lipid metabolic process"/>
    <property type="evidence" value="ECO:0007669"/>
    <property type="project" value="InterPro"/>
</dbReference>
<evidence type="ECO:0000256" key="3">
    <source>
        <dbReference type="ARBA" id="ARBA00022471"/>
    </source>
</evidence>
<sequence>MRERGVVFLGRVVDFRDSSISQLKKQETYRQFVYSVLTRCQSQWSKADNAEADSTPKGKNFSEKPIISKDVRHQNGHESLSKYSFNDDNDKWKVELAWLSKALEPALQLYKWALPAENGDRKRAPPSTRSLSQIVDFIQQNNTGIRDWSLGDLTVGLYLIYLRQASSEEVEHVKGVQIVSDSIVQDLIYHTELAKGAYKEHAAGLARNSMLREQNILKFVKSSSVMRPGYYIGTDTRNKFVILGIRGTHTIYDLITDIVSSNDREITLEGFSTHFGTTEAARWFLHHEMGTIKKCLEKHEGFRLRLVGHSLGGAAASLLAIMLRKKSQEELGFSPEIVSAVGFGTPPCVSKELAESCSSFVSTVVMQDDIIPRLSAASLKRLRNEVLQTDCPENSESPEPKPDLNNFVKRHVYVINNINNPSNAHLTVHCKSRDNDLGVHNLAVNFFTTWSFREDVLLETRFWCEMSFNDLGVVRHGTFDVYGQSFHNKFNNWSVRRNGLYYSSGDSGGGTTQLKMAVLEKEDWKSVVDMVANAKQVVSSVQDVARKLADYANFTSKTDASSNELTRKDFKVLDEKYSCEVPKELFVPGTLYFVKRDVNNSSCSNAPDSYTLWKRQPGEHFQRILLSSNMYSDHKCDSHLYALRDVLKGLPRSANHTDLYG</sequence>
<evidence type="ECO:0000313" key="8">
    <source>
        <dbReference type="EMBL" id="KAF6153234.1"/>
    </source>
</evidence>
<gene>
    <name evidence="8" type="ORF">GIB67_036580</name>
</gene>
<feature type="compositionally biased region" description="Basic and acidic residues" evidence="6">
    <location>
        <begin position="54"/>
        <end position="64"/>
    </location>
</feature>
<comment type="caution">
    <text evidence="8">The sequence shown here is derived from an EMBL/GenBank/DDBJ whole genome shotgun (WGS) entry which is preliminary data.</text>
</comment>